<feature type="region of interest" description="Disordered" evidence="1">
    <location>
        <begin position="183"/>
        <end position="204"/>
    </location>
</feature>
<name>A0A7S2R1F7_9STRA</name>
<gene>
    <name evidence="3" type="ORF">EANT1437_LOCUS1881</name>
</gene>
<feature type="compositionally biased region" description="Basic and acidic residues" evidence="1">
    <location>
        <begin position="187"/>
        <end position="204"/>
    </location>
</feature>
<reference evidence="3" key="1">
    <citation type="submission" date="2021-01" db="EMBL/GenBank/DDBJ databases">
        <authorList>
            <person name="Corre E."/>
            <person name="Pelletier E."/>
            <person name="Niang G."/>
            <person name="Scheremetjew M."/>
            <person name="Finn R."/>
            <person name="Kale V."/>
            <person name="Holt S."/>
            <person name="Cochrane G."/>
            <person name="Meng A."/>
            <person name="Brown T."/>
            <person name="Cohen L."/>
        </authorList>
    </citation>
    <scope>NUCLEOTIDE SEQUENCE</scope>
    <source>
        <strain evidence="3">CCMP1452</strain>
    </source>
</reference>
<feature type="compositionally biased region" description="Basic residues" evidence="1">
    <location>
        <begin position="240"/>
        <end position="253"/>
    </location>
</feature>
<proteinExistence type="predicted"/>
<dbReference type="EMBL" id="HBHI01003732">
    <property type="protein sequence ID" value="CAD9658079.1"/>
    <property type="molecule type" value="Transcribed_RNA"/>
</dbReference>
<dbReference type="SMART" id="SM00672">
    <property type="entry name" value="CAP10"/>
    <property type="match status" value="1"/>
</dbReference>
<organism evidence="3">
    <name type="scientific">Eucampia antarctica</name>
    <dbReference type="NCBI Taxonomy" id="49252"/>
    <lineage>
        <taxon>Eukaryota</taxon>
        <taxon>Sar</taxon>
        <taxon>Stramenopiles</taxon>
        <taxon>Ochrophyta</taxon>
        <taxon>Bacillariophyta</taxon>
        <taxon>Mediophyceae</taxon>
        <taxon>Biddulphiophycidae</taxon>
        <taxon>Hemiaulales</taxon>
        <taxon>Hemiaulaceae</taxon>
        <taxon>Eucampia</taxon>
    </lineage>
</organism>
<feature type="domain" description="Glycosyl transferase CAP10" evidence="2">
    <location>
        <begin position="8"/>
        <end position="182"/>
    </location>
</feature>
<evidence type="ECO:0000256" key="1">
    <source>
        <dbReference type="SAM" id="MobiDB-lite"/>
    </source>
</evidence>
<dbReference type="AlphaFoldDB" id="A0A7S2R1F7"/>
<protein>
    <recommendedName>
        <fullName evidence="2">Glycosyl transferase CAP10 domain-containing protein</fullName>
    </recommendedName>
</protein>
<feature type="region of interest" description="Disordered" evidence="1">
    <location>
        <begin position="224"/>
        <end position="253"/>
    </location>
</feature>
<dbReference type="PANTHER" id="PTHR12203:SF119">
    <property type="entry name" value="GLYCOSYL TRANSFERASE CAP10 DOMAIN-CONTAINING PROTEIN"/>
    <property type="match status" value="1"/>
</dbReference>
<feature type="compositionally biased region" description="Basic and acidic residues" evidence="1">
    <location>
        <begin position="224"/>
        <end position="234"/>
    </location>
</feature>
<dbReference type="PANTHER" id="PTHR12203">
    <property type="entry name" value="KDEL LYS-ASP-GLU-LEU CONTAINING - RELATED"/>
    <property type="match status" value="1"/>
</dbReference>
<accession>A0A7S2R1F7</accession>
<evidence type="ECO:0000259" key="2">
    <source>
        <dbReference type="SMART" id="SM00672"/>
    </source>
</evidence>
<sequence length="253" mass="29659">MAAHLSHIWKNDPEKGGDEPFLDAAIVGWNLRDKKTADSPMTFLRKANFDFTGGKHLFTPIYEQSKYKYLVYIDGHCAACRYAFMMRLGSVILKVEPRQVADTMWYFKLLKPYFDHVPVKPDLSDLEEKLRWCRQNDDKCREIAKNCMAMYEKFITREPLLDYVEMVCKQISCRYVKPPEWWDSPTPEEKPPKLRKPDSLCSEDKNSNRLCVRCQNEADAEEKAQEANKAEKKNVVASKKNYRNRMRKVAKIS</sequence>
<dbReference type="InterPro" id="IPR051091">
    <property type="entry name" value="O-Glucosyltr/Glycosyltrsf_90"/>
</dbReference>
<dbReference type="InterPro" id="IPR006598">
    <property type="entry name" value="CAP10"/>
</dbReference>
<dbReference type="Pfam" id="PF05686">
    <property type="entry name" value="Glyco_transf_90"/>
    <property type="match status" value="1"/>
</dbReference>
<evidence type="ECO:0000313" key="3">
    <source>
        <dbReference type="EMBL" id="CAD9658079.1"/>
    </source>
</evidence>